<name>A0A0D0CYW9_9AGAM</name>
<dbReference type="AlphaFoldDB" id="A0A0D0CYW9"/>
<reference evidence="2 3" key="1">
    <citation type="submission" date="2014-04" db="EMBL/GenBank/DDBJ databases">
        <authorList>
            <consortium name="DOE Joint Genome Institute"/>
            <person name="Kuo A."/>
            <person name="Kohler A."/>
            <person name="Jargeat P."/>
            <person name="Nagy L.G."/>
            <person name="Floudas D."/>
            <person name="Copeland A."/>
            <person name="Barry K.W."/>
            <person name="Cichocki N."/>
            <person name="Veneault-Fourrey C."/>
            <person name="LaButti K."/>
            <person name="Lindquist E.A."/>
            <person name="Lipzen A."/>
            <person name="Lundell T."/>
            <person name="Morin E."/>
            <person name="Murat C."/>
            <person name="Sun H."/>
            <person name="Tunlid A."/>
            <person name="Henrissat B."/>
            <person name="Grigoriev I.V."/>
            <person name="Hibbett D.S."/>
            <person name="Martin F."/>
            <person name="Nordberg H.P."/>
            <person name="Cantor M.N."/>
            <person name="Hua S.X."/>
        </authorList>
    </citation>
    <scope>NUCLEOTIDE SEQUENCE [LARGE SCALE GENOMIC DNA]</scope>
    <source>
        <strain evidence="2 3">Ve08.2h10</strain>
    </source>
</reference>
<protein>
    <submittedName>
        <fullName evidence="2">Uncharacterized protein</fullName>
    </submittedName>
</protein>
<evidence type="ECO:0000313" key="3">
    <source>
        <dbReference type="Proteomes" id="UP000054538"/>
    </source>
</evidence>
<dbReference type="HOGENOM" id="CLU_1277978_0_0_1"/>
<keyword evidence="3" id="KW-1185">Reference proteome</keyword>
<evidence type="ECO:0000313" key="2">
    <source>
        <dbReference type="EMBL" id="KIK76416.1"/>
    </source>
</evidence>
<dbReference type="Proteomes" id="UP000054538">
    <property type="component" value="Unassembled WGS sequence"/>
</dbReference>
<dbReference type="EMBL" id="KN827502">
    <property type="protein sequence ID" value="KIK76416.1"/>
    <property type="molecule type" value="Genomic_DNA"/>
</dbReference>
<organism evidence="2 3">
    <name type="scientific">Paxillus rubicundulus Ve08.2h10</name>
    <dbReference type="NCBI Taxonomy" id="930991"/>
    <lineage>
        <taxon>Eukaryota</taxon>
        <taxon>Fungi</taxon>
        <taxon>Dikarya</taxon>
        <taxon>Basidiomycota</taxon>
        <taxon>Agaricomycotina</taxon>
        <taxon>Agaricomycetes</taxon>
        <taxon>Agaricomycetidae</taxon>
        <taxon>Boletales</taxon>
        <taxon>Paxilineae</taxon>
        <taxon>Paxillaceae</taxon>
        <taxon>Paxillus</taxon>
    </lineage>
</organism>
<sequence>MNDKECTRQFKMGIPMGARMPCYQAKVSCTLSQHMKQPQQESVALSLALEPPKAPSPCPFQGPAQKSSRSTLKVLVTPAKQAPSLGPGPSTSKKAKASVSKSRLKMPSITQKAKFALMPSSDPKDHIIKGLEVQVASLKSQVQRIPDLELQVSSLAQVVEALWEQVQGQLATHSFPTSSHRSLPLPASVSRQMQRLHLEMTNFHPQFDFLTLEAEG</sequence>
<proteinExistence type="predicted"/>
<gene>
    <name evidence="2" type="ORF">PAXRUDRAFT_18234</name>
</gene>
<feature type="region of interest" description="Disordered" evidence="1">
    <location>
        <begin position="49"/>
        <end position="103"/>
    </location>
</feature>
<reference evidence="3" key="2">
    <citation type="submission" date="2015-01" db="EMBL/GenBank/DDBJ databases">
        <title>Evolutionary Origins and Diversification of the Mycorrhizal Mutualists.</title>
        <authorList>
            <consortium name="DOE Joint Genome Institute"/>
            <consortium name="Mycorrhizal Genomics Consortium"/>
            <person name="Kohler A."/>
            <person name="Kuo A."/>
            <person name="Nagy L.G."/>
            <person name="Floudas D."/>
            <person name="Copeland A."/>
            <person name="Barry K.W."/>
            <person name="Cichocki N."/>
            <person name="Veneault-Fourrey C."/>
            <person name="LaButti K."/>
            <person name="Lindquist E.A."/>
            <person name="Lipzen A."/>
            <person name="Lundell T."/>
            <person name="Morin E."/>
            <person name="Murat C."/>
            <person name="Riley R."/>
            <person name="Ohm R."/>
            <person name="Sun H."/>
            <person name="Tunlid A."/>
            <person name="Henrissat B."/>
            <person name="Grigoriev I.V."/>
            <person name="Hibbett D.S."/>
            <person name="Martin F."/>
        </authorList>
    </citation>
    <scope>NUCLEOTIDE SEQUENCE [LARGE SCALE GENOMIC DNA]</scope>
    <source>
        <strain evidence="3">Ve08.2h10</strain>
    </source>
</reference>
<evidence type="ECO:0000256" key="1">
    <source>
        <dbReference type="SAM" id="MobiDB-lite"/>
    </source>
</evidence>
<accession>A0A0D0CYW9</accession>
<dbReference type="InParanoid" id="A0A0D0CYW9"/>